<evidence type="ECO:0000313" key="2">
    <source>
        <dbReference type="Proteomes" id="UP000054549"/>
    </source>
</evidence>
<dbReference type="AlphaFoldDB" id="A0A0C2SYK4"/>
<protein>
    <recommendedName>
        <fullName evidence="3">MULE transposase domain-containing protein</fullName>
    </recommendedName>
</protein>
<reference evidence="1 2" key="1">
    <citation type="submission" date="2014-04" db="EMBL/GenBank/DDBJ databases">
        <title>Evolutionary Origins and Diversification of the Mycorrhizal Mutualists.</title>
        <authorList>
            <consortium name="DOE Joint Genome Institute"/>
            <consortium name="Mycorrhizal Genomics Consortium"/>
            <person name="Kohler A."/>
            <person name="Kuo A."/>
            <person name="Nagy L.G."/>
            <person name="Floudas D."/>
            <person name="Copeland A."/>
            <person name="Barry K.W."/>
            <person name="Cichocki N."/>
            <person name="Veneault-Fourrey C."/>
            <person name="LaButti K."/>
            <person name="Lindquist E.A."/>
            <person name="Lipzen A."/>
            <person name="Lundell T."/>
            <person name="Morin E."/>
            <person name="Murat C."/>
            <person name="Riley R."/>
            <person name="Ohm R."/>
            <person name="Sun H."/>
            <person name="Tunlid A."/>
            <person name="Henrissat B."/>
            <person name="Grigoriev I.V."/>
            <person name="Hibbett D.S."/>
            <person name="Martin F."/>
        </authorList>
    </citation>
    <scope>NUCLEOTIDE SEQUENCE [LARGE SCALE GENOMIC DNA]</scope>
    <source>
        <strain evidence="1 2">Koide BX008</strain>
    </source>
</reference>
<proteinExistence type="predicted"/>
<dbReference type="STRING" id="946122.A0A0C2SYK4"/>
<dbReference type="EMBL" id="KN818319">
    <property type="protein sequence ID" value="KIL59229.1"/>
    <property type="molecule type" value="Genomic_DNA"/>
</dbReference>
<dbReference type="HOGENOM" id="CLU_007844_1_1_1"/>
<dbReference type="Proteomes" id="UP000054549">
    <property type="component" value="Unassembled WGS sequence"/>
</dbReference>
<dbReference type="OrthoDB" id="2422225at2759"/>
<accession>A0A0C2SYK4</accession>
<evidence type="ECO:0000313" key="1">
    <source>
        <dbReference type="EMBL" id="KIL59229.1"/>
    </source>
</evidence>
<name>A0A0C2SYK4_AMAMK</name>
<dbReference type="InParanoid" id="A0A0C2SYK4"/>
<evidence type="ECO:0008006" key="3">
    <source>
        <dbReference type="Google" id="ProtNLM"/>
    </source>
</evidence>
<keyword evidence="2" id="KW-1185">Reference proteome</keyword>
<feature type="non-terminal residue" evidence="1">
    <location>
        <position position="618"/>
    </location>
</feature>
<organism evidence="1 2">
    <name type="scientific">Amanita muscaria (strain Koide BX008)</name>
    <dbReference type="NCBI Taxonomy" id="946122"/>
    <lineage>
        <taxon>Eukaryota</taxon>
        <taxon>Fungi</taxon>
        <taxon>Dikarya</taxon>
        <taxon>Basidiomycota</taxon>
        <taxon>Agaricomycotina</taxon>
        <taxon>Agaricomycetes</taxon>
        <taxon>Agaricomycetidae</taxon>
        <taxon>Agaricales</taxon>
        <taxon>Pluteineae</taxon>
        <taxon>Amanitaceae</taxon>
        <taxon>Amanita</taxon>
    </lineage>
</organism>
<gene>
    <name evidence="1" type="ORF">M378DRAFT_85325</name>
</gene>
<sequence length="618" mass="70955">MPGSSKASTRNLPKGRLSAEELEDRLAEIPLLRKANLNQKDSIPSCLELNDTSRQVMQAHIELIGLDKHRFLHTVKEQDQAYEMFISLGLHIPHEIDRDVRSKYSIRTSASKPVHAKTAVKGQRGQELTRWTRIYQCLCGSDSEARRLIGWKNVHCCVWIRTVTTHDDKSDANDFFTIDEISGILDHSVACQELLEMDRDPSILLHPDLQLYVLSLLRNNIPLSQLKALCKTWAMKHWGEEMGNNHHRYRLNDHDSSSLYRTLARERGIKQSTAAEDNLDLWLREDRPVPPDPLISKSVLFYQPCREGGGDRLILIIATSEMQDAAWKYGHKRHVLIDLTFGFCSARANLLIVMALDDNKKGIPIGLIVFTARPTARAVHADYDTELIRSLLDKWRLGLGTRAGSGFHLDISVATTDNDTRERTALQDIWPSVLLLLCMFHVWQCWRNGLNKYLAIIPKGDDRLHMRRRLAKFLMKILKEITEYSDAISAYNSEVEYFKALGKKPDMISQKQSKGGLAFLAYLSSYLHVRSMWLAWSKSGVIEASKRLGKHVEDIPRTNNHLESFNGRIKNKYFEGYTHAGQLPRLDLWVLVIITNVMPGFFQELRDREAQRKYYAQM</sequence>